<reference evidence="1" key="1">
    <citation type="submission" date="2023-02" db="EMBL/GenBank/DDBJ databases">
        <title>Description of Roseinatronobacter alkalisoli sp. nov., an alkaliphilic bacerium isolated from soda soil.</title>
        <authorList>
            <person name="Wei W."/>
        </authorList>
    </citation>
    <scope>NUCLEOTIDE SEQUENCE</scope>
    <source>
        <strain evidence="1">HJB301</strain>
    </source>
</reference>
<comment type="caution">
    <text evidence="1">The sequence shown here is derived from an EMBL/GenBank/DDBJ whole genome shotgun (WGS) entry which is preliminary data.</text>
</comment>
<proteinExistence type="predicted"/>
<sequence>MSFLRFYVRSFHPQANFGASGLGYSGDNRGFSYSLSVTSRIYAVVRIDLVNQEISLEKVRSDPSSWLGGLFHQDYSHEGTQPTGSVSGQVDPYREDGDQSVQLLLSYRGQNFAMPMGNSETARELVYESSVPDLDVTCSLHLTIDRDDRKMSFALRMTGDGFPNAEAFIIDSADEPLMLATHRRVGSALAQLRGNRRIAMAVGIGEIECDDDKLVSALSPFVSIDYAEVTGGPIDVLQETGISPNNRADWNLMHTSKRDARGGWGRRYLGDNTPIFAPGRRASSMP</sequence>
<dbReference type="Proteomes" id="UP001431784">
    <property type="component" value="Unassembled WGS sequence"/>
</dbReference>
<evidence type="ECO:0000313" key="2">
    <source>
        <dbReference type="Proteomes" id="UP001431784"/>
    </source>
</evidence>
<dbReference type="EMBL" id="JAQZSM010000071">
    <property type="protein sequence ID" value="MDD7973867.1"/>
    <property type="molecule type" value="Genomic_DNA"/>
</dbReference>
<accession>A0ABT5TFG2</accession>
<name>A0ABT5TFG2_9RHOB</name>
<gene>
    <name evidence="1" type="ORF">PUT78_22825</name>
</gene>
<keyword evidence="2" id="KW-1185">Reference proteome</keyword>
<organism evidence="1 2">
    <name type="scientific">Roseinatronobacter alkalisoli</name>
    <dbReference type="NCBI Taxonomy" id="3028235"/>
    <lineage>
        <taxon>Bacteria</taxon>
        <taxon>Pseudomonadati</taxon>
        <taxon>Pseudomonadota</taxon>
        <taxon>Alphaproteobacteria</taxon>
        <taxon>Rhodobacterales</taxon>
        <taxon>Paracoccaceae</taxon>
        <taxon>Roseinatronobacter</taxon>
    </lineage>
</organism>
<dbReference type="RefSeq" id="WP_274354524.1">
    <property type="nucleotide sequence ID" value="NZ_JAQZSM010000071.1"/>
</dbReference>
<protein>
    <submittedName>
        <fullName evidence="1">Uncharacterized protein</fullName>
    </submittedName>
</protein>
<evidence type="ECO:0000313" key="1">
    <source>
        <dbReference type="EMBL" id="MDD7973867.1"/>
    </source>
</evidence>